<evidence type="ECO:0000256" key="10">
    <source>
        <dbReference type="ARBA" id="ARBA00022989"/>
    </source>
</evidence>
<dbReference type="AlphaFoldDB" id="A0A6J1E0X9"/>
<keyword evidence="6" id="KW-0479">Metal-binding</keyword>
<dbReference type="GO" id="GO:0005789">
    <property type="term" value="C:endoplasmic reticulum membrane"/>
    <property type="evidence" value="ECO:0007669"/>
    <property type="project" value="UniProtKB-SubCell"/>
</dbReference>
<keyword evidence="11" id="KW-0560">Oxidoreductase</keyword>
<organism evidence="17 18">
    <name type="scientific">Momordica charantia</name>
    <name type="common">Bitter gourd</name>
    <name type="synonym">Balsam pear</name>
    <dbReference type="NCBI Taxonomy" id="3673"/>
    <lineage>
        <taxon>Eukaryota</taxon>
        <taxon>Viridiplantae</taxon>
        <taxon>Streptophyta</taxon>
        <taxon>Embryophyta</taxon>
        <taxon>Tracheophyta</taxon>
        <taxon>Spermatophyta</taxon>
        <taxon>Magnoliopsida</taxon>
        <taxon>eudicotyledons</taxon>
        <taxon>Gunneridae</taxon>
        <taxon>Pentapetalae</taxon>
        <taxon>rosids</taxon>
        <taxon>fabids</taxon>
        <taxon>Cucurbitales</taxon>
        <taxon>Cucurbitaceae</taxon>
        <taxon>Momordiceae</taxon>
        <taxon>Momordica</taxon>
    </lineage>
</organism>
<evidence type="ECO:0000256" key="11">
    <source>
        <dbReference type="ARBA" id="ARBA00023002"/>
    </source>
</evidence>
<dbReference type="SMART" id="SM00702">
    <property type="entry name" value="P4Hc"/>
    <property type="match status" value="1"/>
</dbReference>
<dbReference type="InterPro" id="IPR045054">
    <property type="entry name" value="P4HA-like"/>
</dbReference>
<keyword evidence="10" id="KW-1133">Transmembrane helix</keyword>
<dbReference type="KEGG" id="mcha:111026141"/>
<feature type="signal peptide" evidence="15">
    <location>
        <begin position="1"/>
        <end position="22"/>
    </location>
</feature>
<comment type="catalytic activity">
    <reaction evidence="14">
        <text>L-prolyl-[collagen] + 2-oxoglutarate + O2 = trans-4-hydroxy-L-prolyl-[collagen] + succinate + CO2</text>
        <dbReference type="Rhea" id="RHEA:18945"/>
        <dbReference type="Rhea" id="RHEA-COMP:11676"/>
        <dbReference type="Rhea" id="RHEA-COMP:11680"/>
        <dbReference type="ChEBI" id="CHEBI:15379"/>
        <dbReference type="ChEBI" id="CHEBI:16526"/>
        <dbReference type="ChEBI" id="CHEBI:16810"/>
        <dbReference type="ChEBI" id="CHEBI:30031"/>
        <dbReference type="ChEBI" id="CHEBI:50342"/>
        <dbReference type="ChEBI" id="CHEBI:61965"/>
        <dbReference type="EC" id="1.14.11.2"/>
    </reaction>
</comment>
<evidence type="ECO:0000313" key="17">
    <source>
        <dbReference type="Proteomes" id="UP000504603"/>
    </source>
</evidence>
<evidence type="ECO:0000256" key="6">
    <source>
        <dbReference type="ARBA" id="ARBA00022723"/>
    </source>
</evidence>
<keyword evidence="17" id="KW-1185">Reference proteome</keyword>
<comment type="similarity">
    <text evidence="3">Belongs to the P4HA family.</text>
</comment>
<evidence type="ECO:0000256" key="5">
    <source>
        <dbReference type="ARBA" id="ARBA00022692"/>
    </source>
</evidence>
<dbReference type="GO" id="GO:0004656">
    <property type="term" value="F:procollagen-proline 4-dioxygenase activity"/>
    <property type="evidence" value="ECO:0007669"/>
    <property type="project" value="UniProtKB-EC"/>
</dbReference>
<evidence type="ECO:0000256" key="15">
    <source>
        <dbReference type="SAM" id="SignalP"/>
    </source>
</evidence>
<dbReference type="GO" id="GO:0005506">
    <property type="term" value="F:iron ion binding"/>
    <property type="evidence" value="ECO:0007669"/>
    <property type="project" value="InterPro"/>
</dbReference>
<keyword evidence="15" id="KW-0732">Signal</keyword>
<evidence type="ECO:0000256" key="14">
    <source>
        <dbReference type="ARBA" id="ARBA00049169"/>
    </source>
</evidence>
<evidence type="ECO:0000256" key="4">
    <source>
        <dbReference type="ARBA" id="ARBA00012269"/>
    </source>
</evidence>
<keyword evidence="9" id="KW-0735">Signal-anchor</keyword>
<name>A0A6J1E0X9_MOMCH</name>
<evidence type="ECO:0000313" key="18">
    <source>
        <dbReference type="RefSeq" id="XP_022159842.1"/>
    </source>
</evidence>
<dbReference type="RefSeq" id="XP_022159842.1">
    <property type="nucleotide sequence ID" value="XM_022304150.1"/>
</dbReference>
<protein>
    <recommendedName>
        <fullName evidence="4">procollagen-proline 4-dioxygenase</fullName>
        <ecNumber evidence="4">1.14.11.2</ecNumber>
    </recommendedName>
</protein>
<evidence type="ECO:0000256" key="12">
    <source>
        <dbReference type="ARBA" id="ARBA00023004"/>
    </source>
</evidence>
<dbReference type="GO" id="GO:0031418">
    <property type="term" value="F:L-ascorbic acid binding"/>
    <property type="evidence" value="ECO:0007669"/>
    <property type="project" value="InterPro"/>
</dbReference>
<evidence type="ECO:0000259" key="16">
    <source>
        <dbReference type="PROSITE" id="PS51670"/>
    </source>
</evidence>
<evidence type="ECO:0000256" key="9">
    <source>
        <dbReference type="ARBA" id="ARBA00022968"/>
    </source>
</evidence>
<dbReference type="PANTHER" id="PTHR10869">
    <property type="entry name" value="PROLYL 4-HYDROXYLASE ALPHA SUBUNIT"/>
    <property type="match status" value="1"/>
</dbReference>
<sequence>MDSRLPVLLLLATAISFLSCLAQSNLISGRKGLRDQLIESVPLSYSNHSGRIDPSRVVQVSWRPRVFLYKGFLSDEECDHLISLATSSEDKPSGNSTDSGNTVPTKILKSSGAILNTTDDIIARIENRIAVWTFLPKDYSMPLQILQYGGEEAEHKYVFGNRSAMLSSEPLMATVVLYLSDSASGGEMRFPESKVKSRFWSDRRKKNNILRPVKGNAVLIFSVHLNASPDKSSSHTRSPILDGELWIATKFFYLRPITGNKHTDEPDGDCNDEDKSCPQWAAIGECERNAVFMIGSPDYYGTCRKSCNAC</sequence>
<keyword evidence="12" id="KW-0408">Iron</keyword>
<accession>A0A6J1E0X9</accession>
<dbReference type="InterPro" id="IPR003582">
    <property type="entry name" value="ShKT_dom"/>
</dbReference>
<dbReference type="PROSITE" id="PS51257">
    <property type="entry name" value="PROKAR_LIPOPROTEIN"/>
    <property type="match status" value="1"/>
</dbReference>
<keyword evidence="5" id="KW-0812">Transmembrane</keyword>
<keyword evidence="8" id="KW-0223">Dioxygenase</keyword>
<dbReference type="Proteomes" id="UP000504603">
    <property type="component" value="Unplaced"/>
</dbReference>
<evidence type="ECO:0000256" key="7">
    <source>
        <dbReference type="ARBA" id="ARBA00022824"/>
    </source>
</evidence>
<dbReference type="Gene3D" id="2.60.120.620">
    <property type="entry name" value="q2cbj1_9rhob like domain"/>
    <property type="match status" value="1"/>
</dbReference>
<evidence type="ECO:0000256" key="3">
    <source>
        <dbReference type="ARBA" id="ARBA00006511"/>
    </source>
</evidence>
<gene>
    <name evidence="18" type="primary">LOC111026141</name>
</gene>
<evidence type="ECO:0000256" key="13">
    <source>
        <dbReference type="ARBA" id="ARBA00023136"/>
    </source>
</evidence>
<reference evidence="18" key="1">
    <citation type="submission" date="2025-08" db="UniProtKB">
        <authorList>
            <consortium name="RefSeq"/>
        </authorList>
    </citation>
    <scope>IDENTIFICATION</scope>
    <source>
        <strain evidence="18">OHB3-1</strain>
    </source>
</reference>
<feature type="domain" description="ShKT" evidence="16">
    <location>
        <begin position="270"/>
        <end position="310"/>
    </location>
</feature>
<dbReference type="PROSITE" id="PS51670">
    <property type="entry name" value="SHKT"/>
    <property type="match status" value="1"/>
</dbReference>
<keyword evidence="7" id="KW-0256">Endoplasmic reticulum</keyword>
<comment type="cofactor">
    <cofactor evidence="1">
        <name>L-ascorbate</name>
        <dbReference type="ChEBI" id="CHEBI:38290"/>
    </cofactor>
</comment>
<dbReference type="EC" id="1.14.11.2" evidence="4"/>
<evidence type="ECO:0000256" key="2">
    <source>
        <dbReference type="ARBA" id="ARBA00004648"/>
    </source>
</evidence>
<proteinExistence type="inferred from homology"/>
<dbReference type="GeneID" id="111026141"/>
<evidence type="ECO:0000256" key="8">
    <source>
        <dbReference type="ARBA" id="ARBA00022964"/>
    </source>
</evidence>
<dbReference type="InterPro" id="IPR006620">
    <property type="entry name" value="Pro_4_hyd_alph"/>
</dbReference>
<keyword evidence="13" id="KW-0472">Membrane</keyword>
<dbReference type="SMART" id="SM00254">
    <property type="entry name" value="ShKT"/>
    <property type="match status" value="1"/>
</dbReference>
<comment type="subcellular location">
    <subcellularLocation>
        <location evidence="2">Endoplasmic reticulum membrane</location>
        <topology evidence="2">Single-pass type II membrane protein</topology>
    </subcellularLocation>
</comment>
<evidence type="ECO:0000256" key="1">
    <source>
        <dbReference type="ARBA" id="ARBA00001961"/>
    </source>
</evidence>
<dbReference type="OrthoDB" id="420380at2759"/>
<dbReference type="PANTHER" id="PTHR10869:SF102">
    <property type="entry name" value="PROLYL 4-HYDROXYLASE 12-RELATED"/>
    <property type="match status" value="1"/>
</dbReference>
<feature type="chain" id="PRO_5026901022" description="procollagen-proline 4-dioxygenase" evidence="15">
    <location>
        <begin position="23"/>
        <end position="310"/>
    </location>
</feature>